<evidence type="ECO:0000256" key="2">
    <source>
        <dbReference type="ARBA" id="ARBA00022801"/>
    </source>
</evidence>
<feature type="site" description="Important for substrate specificity" evidence="3">
    <location>
        <position position="71"/>
    </location>
</feature>
<organism evidence="4 5">
    <name type="scientific">Clostridium innocuum</name>
    <dbReference type="NCBI Taxonomy" id="1522"/>
    <lineage>
        <taxon>Bacteria</taxon>
        <taxon>Bacillati</taxon>
        <taxon>Bacillota</taxon>
        <taxon>Clostridia</taxon>
        <taxon>Eubacteriales</taxon>
        <taxon>Clostridiaceae</taxon>
        <taxon>Clostridium</taxon>
    </lineage>
</organism>
<keyword evidence="2 3" id="KW-0378">Hydrolase</keyword>
<dbReference type="InterPro" id="IPR029001">
    <property type="entry name" value="ITPase-like_fam"/>
</dbReference>
<comment type="cofactor">
    <cofactor evidence="1 3">
        <name>a divalent metal cation</name>
        <dbReference type="ChEBI" id="CHEBI:60240"/>
    </cofactor>
</comment>
<dbReference type="SUPFAM" id="SSF52972">
    <property type="entry name" value="ITPase-like"/>
    <property type="match status" value="1"/>
</dbReference>
<accession>A0A3E2VVM6</accession>
<evidence type="ECO:0000313" key="5">
    <source>
        <dbReference type="Proteomes" id="UP000260025"/>
    </source>
</evidence>
<keyword evidence="3" id="KW-0963">Cytoplasm</keyword>
<comment type="similarity">
    <text evidence="3">Belongs to the Maf family. YhdE subfamily.</text>
</comment>
<feature type="active site" description="Proton acceptor" evidence="3">
    <location>
        <position position="70"/>
    </location>
</feature>
<feature type="site" description="Important for substrate specificity" evidence="3">
    <location>
        <position position="153"/>
    </location>
</feature>
<dbReference type="OrthoDB" id="9807767at2"/>
<keyword evidence="3" id="KW-0546">Nucleotide metabolism</keyword>
<comment type="caution">
    <text evidence="3">Lacks conserved residue(s) required for the propagation of feature annotation.</text>
</comment>
<dbReference type="CDD" id="cd00555">
    <property type="entry name" value="Maf"/>
    <property type="match status" value="1"/>
</dbReference>
<dbReference type="Proteomes" id="UP000260025">
    <property type="component" value="Unassembled WGS sequence"/>
</dbReference>
<dbReference type="GO" id="GO:0036218">
    <property type="term" value="F:dTTP diphosphatase activity"/>
    <property type="evidence" value="ECO:0007669"/>
    <property type="project" value="RHEA"/>
</dbReference>
<comment type="subcellular location">
    <subcellularLocation>
        <location evidence="3">Cytoplasm</location>
    </subcellularLocation>
</comment>
<dbReference type="RefSeq" id="WP_117443150.1">
    <property type="nucleotide sequence ID" value="NZ_JAJFEN010000003.1"/>
</dbReference>
<dbReference type="EC" id="3.6.1.9" evidence="3"/>
<sequence>MTRRLILASASPRRRELLQDLSYPFDIVTANCEEYVDHSLPIASAIEQIACRKALTVWEQHPEAVVLGADTMVCYENQAMGKPENRKDAYRMLKQLSGKTHTVVSGVAIVWKGKAELFHEETSVTFYELDEELLNRYLDSSEPYDKAGAYGIQGMGKLFVRELHGDYFNVMGLPIAAVYRHLKAYLEKN</sequence>
<dbReference type="GO" id="GO:0009117">
    <property type="term" value="P:nucleotide metabolic process"/>
    <property type="evidence" value="ECO:0007669"/>
    <property type="project" value="UniProtKB-KW"/>
</dbReference>
<gene>
    <name evidence="4" type="primary">maf</name>
    <name evidence="4" type="ORF">DXA38_10495</name>
</gene>
<dbReference type="PIRSF" id="PIRSF006305">
    <property type="entry name" value="Maf"/>
    <property type="match status" value="1"/>
</dbReference>
<dbReference type="HAMAP" id="MF_00528">
    <property type="entry name" value="Maf"/>
    <property type="match status" value="1"/>
</dbReference>
<reference evidence="4 5" key="1">
    <citation type="submission" date="2018-08" db="EMBL/GenBank/DDBJ databases">
        <title>A genome reference for cultivated species of the human gut microbiota.</title>
        <authorList>
            <person name="Zou Y."/>
            <person name="Xue W."/>
            <person name="Luo G."/>
        </authorList>
    </citation>
    <scope>NUCLEOTIDE SEQUENCE [LARGE SCALE GENOMIC DNA]</scope>
    <source>
        <strain evidence="4 5">OF01-2LB</strain>
    </source>
</reference>
<proteinExistence type="inferred from homology"/>
<evidence type="ECO:0000256" key="3">
    <source>
        <dbReference type="HAMAP-Rule" id="MF_00528"/>
    </source>
</evidence>
<comment type="catalytic activity">
    <reaction evidence="3">
        <text>dTTP + H2O = dTMP + diphosphate + H(+)</text>
        <dbReference type="Rhea" id="RHEA:28534"/>
        <dbReference type="ChEBI" id="CHEBI:15377"/>
        <dbReference type="ChEBI" id="CHEBI:15378"/>
        <dbReference type="ChEBI" id="CHEBI:33019"/>
        <dbReference type="ChEBI" id="CHEBI:37568"/>
        <dbReference type="ChEBI" id="CHEBI:63528"/>
        <dbReference type="EC" id="3.6.1.9"/>
    </reaction>
</comment>
<comment type="caution">
    <text evidence="4">The sequence shown here is derived from an EMBL/GenBank/DDBJ whole genome shotgun (WGS) entry which is preliminary data.</text>
</comment>
<dbReference type="GO" id="GO:0005737">
    <property type="term" value="C:cytoplasm"/>
    <property type="evidence" value="ECO:0007669"/>
    <property type="project" value="UniProtKB-SubCell"/>
</dbReference>
<evidence type="ECO:0000256" key="1">
    <source>
        <dbReference type="ARBA" id="ARBA00001968"/>
    </source>
</evidence>
<dbReference type="AlphaFoldDB" id="A0A3E2VVM6"/>
<dbReference type="PANTHER" id="PTHR43213:SF5">
    <property type="entry name" value="BIFUNCTIONAL DTTP_UTP PYROPHOSPHATASE_METHYLTRANSFERASE PROTEIN-RELATED"/>
    <property type="match status" value="1"/>
</dbReference>
<name>A0A3E2VVM6_CLOIN</name>
<protein>
    <recommendedName>
        <fullName evidence="3">dTTP/UTP pyrophosphatase</fullName>
        <shortName evidence="3">dTTPase/UTPase</shortName>
        <ecNumber evidence="3">3.6.1.9</ecNumber>
    </recommendedName>
    <alternativeName>
        <fullName evidence="3">Nucleoside triphosphate pyrophosphatase</fullName>
    </alternativeName>
    <alternativeName>
        <fullName evidence="3">Nucleotide pyrophosphatase</fullName>
        <shortName evidence="3">Nucleotide PPase</shortName>
    </alternativeName>
</protein>
<dbReference type="EMBL" id="QVEV01000014">
    <property type="protein sequence ID" value="RGC15288.1"/>
    <property type="molecule type" value="Genomic_DNA"/>
</dbReference>
<dbReference type="InterPro" id="IPR003697">
    <property type="entry name" value="Maf-like"/>
</dbReference>
<dbReference type="NCBIfam" id="TIGR00172">
    <property type="entry name" value="maf"/>
    <property type="match status" value="1"/>
</dbReference>
<feature type="site" description="Important for substrate specificity" evidence="3">
    <location>
        <position position="13"/>
    </location>
</feature>
<dbReference type="GO" id="GO:0036221">
    <property type="term" value="F:UTP diphosphatase activity"/>
    <property type="evidence" value="ECO:0007669"/>
    <property type="project" value="RHEA"/>
</dbReference>
<comment type="catalytic activity">
    <reaction evidence="3">
        <text>UTP + H2O = UMP + diphosphate + H(+)</text>
        <dbReference type="Rhea" id="RHEA:29395"/>
        <dbReference type="ChEBI" id="CHEBI:15377"/>
        <dbReference type="ChEBI" id="CHEBI:15378"/>
        <dbReference type="ChEBI" id="CHEBI:33019"/>
        <dbReference type="ChEBI" id="CHEBI:46398"/>
        <dbReference type="ChEBI" id="CHEBI:57865"/>
        <dbReference type="EC" id="3.6.1.9"/>
    </reaction>
</comment>
<evidence type="ECO:0000313" key="4">
    <source>
        <dbReference type="EMBL" id="RGC15288.1"/>
    </source>
</evidence>
<comment type="function">
    <text evidence="3">Nucleoside triphosphate pyrophosphatase that hydrolyzes dTTP and UTP. May have a dual role in cell division arrest and in preventing the incorporation of modified nucleotides into cellular nucleic acids.</text>
</comment>
<dbReference type="Pfam" id="PF02545">
    <property type="entry name" value="Maf"/>
    <property type="match status" value="1"/>
</dbReference>
<dbReference type="Gene3D" id="3.90.950.10">
    <property type="match status" value="1"/>
</dbReference>
<dbReference type="PANTHER" id="PTHR43213">
    <property type="entry name" value="BIFUNCTIONAL DTTP/UTP PYROPHOSPHATASE/METHYLTRANSFERASE PROTEIN-RELATED"/>
    <property type="match status" value="1"/>
</dbReference>